<dbReference type="AlphaFoldDB" id="A0A398ABD6"/>
<proteinExistence type="predicted"/>
<reference evidence="1 2" key="1">
    <citation type="submission" date="2018-06" db="EMBL/GenBank/DDBJ databases">
        <title>WGS assembly of Brassica rapa FPsc.</title>
        <authorList>
            <person name="Bowman J."/>
            <person name="Kohchi T."/>
            <person name="Yamato K."/>
            <person name="Jenkins J."/>
            <person name="Shu S."/>
            <person name="Ishizaki K."/>
            <person name="Yamaoka S."/>
            <person name="Nishihama R."/>
            <person name="Nakamura Y."/>
            <person name="Berger F."/>
            <person name="Adam C."/>
            <person name="Aki S."/>
            <person name="Althoff F."/>
            <person name="Araki T."/>
            <person name="Arteaga-Vazquez M."/>
            <person name="Balasubrmanian S."/>
            <person name="Bauer D."/>
            <person name="Boehm C."/>
            <person name="Briginshaw L."/>
            <person name="Caballero-Perez J."/>
            <person name="Catarino B."/>
            <person name="Chen F."/>
            <person name="Chiyoda S."/>
            <person name="Chovatia M."/>
            <person name="Davies K."/>
            <person name="Delmans M."/>
            <person name="Demura T."/>
            <person name="Dierschke T."/>
            <person name="Dolan L."/>
            <person name="Dorantes-Acosta A."/>
            <person name="Eklund D."/>
            <person name="Florent S."/>
            <person name="Flores-Sandoval E."/>
            <person name="Fujiyama A."/>
            <person name="Fukuzawa H."/>
            <person name="Galik B."/>
            <person name="Grimanelli D."/>
            <person name="Grimwood J."/>
            <person name="Grossniklaus U."/>
            <person name="Hamada T."/>
            <person name="Haseloff J."/>
            <person name="Hetherington A."/>
            <person name="Higo A."/>
            <person name="Hirakawa Y."/>
            <person name="Hundley H."/>
            <person name="Ikeda Y."/>
            <person name="Inoue K."/>
            <person name="Inoue S."/>
            <person name="Ishida S."/>
            <person name="Jia Q."/>
            <person name="Kakita M."/>
            <person name="Kanazawa T."/>
            <person name="Kawai Y."/>
            <person name="Kawashima T."/>
            <person name="Kennedy M."/>
            <person name="Kinose K."/>
            <person name="Kinoshita T."/>
            <person name="Kohara Y."/>
            <person name="Koide E."/>
            <person name="Komatsu K."/>
            <person name="Kopischke S."/>
            <person name="Kubo M."/>
            <person name="Kyozuka J."/>
            <person name="Lagercrantz U."/>
            <person name="Lin S."/>
            <person name="Lindquist E."/>
            <person name="Lipzen A."/>
            <person name="Lu C."/>
            <person name="Luna E."/>
            <person name="Martienssen R."/>
            <person name="Minamino N."/>
            <person name="Mizutani M."/>
            <person name="Mizutani M."/>
            <person name="Mochizuki N."/>
            <person name="Monte I."/>
            <person name="Mosher R."/>
            <person name="Nagasaki H."/>
            <person name="Nakagami H."/>
            <person name="Naramoto S."/>
            <person name="Nishitani K."/>
            <person name="Ohtani M."/>
            <person name="Okamoto T."/>
            <person name="Okumura M."/>
            <person name="Phillips J."/>
            <person name="Pollak B."/>
            <person name="Reinders A."/>
            <person name="Roevekamp M."/>
            <person name="Sano R."/>
            <person name="Sawa S."/>
            <person name="Schmid M."/>
            <person name="Shirakawa M."/>
            <person name="Solano R."/>
            <person name="Spunde A."/>
            <person name="Suetsugu N."/>
            <person name="Sugano S."/>
            <person name="Sugiyama A."/>
            <person name="Sun R."/>
            <person name="Suzuki Y."/>
            <person name="Takenaka M."/>
            <person name="Takezawa D."/>
            <person name="Tomogane H."/>
            <person name="Tsuzuki M."/>
            <person name="Ueda T."/>
            <person name="Umeda M."/>
            <person name="Ward J."/>
            <person name="Watanabe Y."/>
            <person name="Yazaki K."/>
            <person name="Yokoyama R."/>
            <person name="Yoshitake Y."/>
            <person name="Yotsui I."/>
            <person name="Zachgo S."/>
            <person name="Schmutz J."/>
        </authorList>
    </citation>
    <scope>NUCLEOTIDE SEQUENCE [LARGE SCALE GENOMIC DNA]</scope>
    <source>
        <strain evidence="2">cv. B-3</strain>
    </source>
</reference>
<organism evidence="1 2">
    <name type="scientific">Brassica campestris</name>
    <name type="common">Field mustard</name>
    <dbReference type="NCBI Taxonomy" id="3711"/>
    <lineage>
        <taxon>Eukaryota</taxon>
        <taxon>Viridiplantae</taxon>
        <taxon>Streptophyta</taxon>
        <taxon>Embryophyta</taxon>
        <taxon>Tracheophyta</taxon>
        <taxon>Spermatophyta</taxon>
        <taxon>Magnoliopsida</taxon>
        <taxon>eudicotyledons</taxon>
        <taxon>Gunneridae</taxon>
        <taxon>Pentapetalae</taxon>
        <taxon>rosids</taxon>
        <taxon>malvids</taxon>
        <taxon>Brassicales</taxon>
        <taxon>Brassicaceae</taxon>
        <taxon>Brassiceae</taxon>
        <taxon>Brassica</taxon>
    </lineage>
</organism>
<evidence type="ECO:0000313" key="2">
    <source>
        <dbReference type="Proteomes" id="UP000264353"/>
    </source>
</evidence>
<evidence type="ECO:0000313" key="1">
    <source>
        <dbReference type="EMBL" id="RID75087.1"/>
    </source>
</evidence>
<dbReference type="Proteomes" id="UP000264353">
    <property type="component" value="Chromosome A2"/>
</dbReference>
<gene>
    <name evidence="1" type="ORF">BRARA_B02153</name>
</gene>
<accession>A0A398ABD6</accession>
<protein>
    <submittedName>
        <fullName evidence="1">Uncharacterized protein</fullName>
    </submittedName>
</protein>
<dbReference type="EMBL" id="CM010629">
    <property type="protein sequence ID" value="RID75087.1"/>
    <property type="molecule type" value="Genomic_DNA"/>
</dbReference>
<sequence length="85" mass="9797">MHAKKVSLHKDYELVLNLLNGNNDHKLCKLIGKSCSHGFIKGLREVFRQRLHLNQINYLHTALKVQHPRLKKTKVFVPSACKKGL</sequence>
<name>A0A398ABD6_BRACM</name>